<gene>
    <name evidence="9" type="primary">nuoL-1</name>
    <name evidence="9" type="ORF">AMPC_32720</name>
</gene>
<dbReference type="RefSeq" id="WP_248342552.1">
    <property type="nucleotide sequence ID" value="NZ_AP025592.1"/>
</dbReference>
<dbReference type="PANTHER" id="PTHR42829">
    <property type="entry name" value="NADH-UBIQUINONE OXIDOREDUCTASE CHAIN 5"/>
    <property type="match status" value="1"/>
</dbReference>
<feature type="transmembrane region" description="Helical" evidence="6">
    <location>
        <begin position="441"/>
        <end position="465"/>
    </location>
</feature>
<feature type="transmembrane region" description="Helical" evidence="6">
    <location>
        <begin position="151"/>
        <end position="171"/>
    </location>
</feature>
<feature type="domain" description="NADH:quinone oxidoreductase/Mrp antiporter transmembrane" evidence="7">
    <location>
        <begin position="147"/>
        <end position="446"/>
    </location>
</feature>
<evidence type="ECO:0000256" key="2">
    <source>
        <dbReference type="ARBA" id="ARBA00022692"/>
    </source>
</evidence>
<feature type="transmembrane region" description="Helical" evidence="6">
    <location>
        <begin position="126"/>
        <end position="145"/>
    </location>
</feature>
<dbReference type="NCBIfam" id="NF005141">
    <property type="entry name" value="PRK06590.1"/>
    <property type="match status" value="1"/>
</dbReference>
<dbReference type="NCBIfam" id="TIGR01974">
    <property type="entry name" value="NDH_I_L"/>
    <property type="match status" value="1"/>
</dbReference>
<dbReference type="Pfam" id="PF00361">
    <property type="entry name" value="Proton_antipo_M"/>
    <property type="match status" value="1"/>
</dbReference>
<feature type="transmembrane region" description="Helical" evidence="6">
    <location>
        <begin position="332"/>
        <end position="358"/>
    </location>
</feature>
<evidence type="ECO:0000313" key="9">
    <source>
        <dbReference type="EMBL" id="BDG10159.1"/>
    </source>
</evidence>
<feature type="domain" description="NADH-Ubiquinone oxidoreductase (complex I) chain 5 N-terminal" evidence="8">
    <location>
        <begin position="84"/>
        <end position="130"/>
    </location>
</feature>
<dbReference type="EMBL" id="AP025592">
    <property type="protein sequence ID" value="BDG10159.1"/>
    <property type="molecule type" value="Genomic_DNA"/>
</dbReference>
<name>A0ABN6NAC2_9BACT</name>
<keyword evidence="10" id="KW-1185">Reference proteome</keyword>
<evidence type="ECO:0000256" key="5">
    <source>
        <dbReference type="RuleBase" id="RU000320"/>
    </source>
</evidence>
<dbReference type="PRINTS" id="PR01434">
    <property type="entry name" value="NADHDHGNASE5"/>
</dbReference>
<keyword evidence="3 6" id="KW-1133">Transmembrane helix</keyword>
<dbReference type="PRINTS" id="PR01435">
    <property type="entry name" value="NPOXDRDTASE5"/>
</dbReference>
<evidence type="ECO:0000256" key="3">
    <source>
        <dbReference type="ARBA" id="ARBA00022989"/>
    </source>
</evidence>
<feature type="transmembrane region" description="Helical" evidence="6">
    <location>
        <begin position="95"/>
        <end position="114"/>
    </location>
</feature>
<keyword evidence="2 5" id="KW-0812">Transmembrane</keyword>
<dbReference type="InterPro" id="IPR001750">
    <property type="entry name" value="ND/Mrp_TM"/>
</dbReference>
<dbReference type="Pfam" id="PF00662">
    <property type="entry name" value="Proton_antipo_N"/>
    <property type="match status" value="1"/>
</dbReference>
<evidence type="ECO:0000256" key="1">
    <source>
        <dbReference type="ARBA" id="ARBA00004127"/>
    </source>
</evidence>
<feature type="transmembrane region" description="Helical" evidence="6">
    <location>
        <begin position="192"/>
        <end position="211"/>
    </location>
</feature>
<evidence type="ECO:0000256" key="6">
    <source>
        <dbReference type="SAM" id="Phobius"/>
    </source>
</evidence>
<reference evidence="10" key="1">
    <citation type="journal article" date="2022" name="Int. J. Syst. Evol. Microbiol.">
        <title>Anaeromyxobacter oryzae sp. nov., Anaeromyxobacter diazotrophicus sp. nov. and Anaeromyxobacter paludicola sp. nov., isolated from paddy soils.</title>
        <authorList>
            <person name="Itoh H."/>
            <person name="Xu Z."/>
            <person name="Mise K."/>
            <person name="Masuda Y."/>
            <person name="Ushijima N."/>
            <person name="Hayakawa C."/>
            <person name="Shiratori Y."/>
            <person name="Senoo K."/>
        </authorList>
    </citation>
    <scope>NUCLEOTIDE SEQUENCE [LARGE SCALE GENOMIC DNA]</scope>
    <source>
        <strain evidence="10">Red630</strain>
    </source>
</reference>
<keyword evidence="4 6" id="KW-0472">Membrane</keyword>
<organism evidence="9 10">
    <name type="scientific">Anaeromyxobacter paludicola</name>
    <dbReference type="NCBI Taxonomy" id="2918171"/>
    <lineage>
        <taxon>Bacteria</taxon>
        <taxon>Pseudomonadati</taxon>
        <taxon>Myxococcota</taxon>
        <taxon>Myxococcia</taxon>
        <taxon>Myxococcales</taxon>
        <taxon>Cystobacterineae</taxon>
        <taxon>Anaeromyxobacteraceae</taxon>
        <taxon>Anaeromyxobacter</taxon>
    </lineage>
</organism>
<dbReference type="Proteomes" id="UP001162734">
    <property type="component" value="Chromosome"/>
</dbReference>
<proteinExistence type="predicted"/>
<protein>
    <submittedName>
        <fullName evidence="9">NADH-quinone oxidoreductase subunit L</fullName>
    </submittedName>
</protein>
<feature type="transmembrane region" description="Helical" evidence="6">
    <location>
        <begin position="298"/>
        <end position="325"/>
    </location>
</feature>
<feature type="transmembrane region" description="Helical" evidence="6">
    <location>
        <begin position="651"/>
        <end position="670"/>
    </location>
</feature>
<comment type="subcellular location">
    <subcellularLocation>
        <location evidence="1">Endomembrane system</location>
        <topology evidence="1">Multi-pass membrane protein</topology>
    </subcellularLocation>
    <subcellularLocation>
        <location evidence="5">Membrane</location>
        <topology evidence="5">Multi-pass membrane protein</topology>
    </subcellularLocation>
</comment>
<dbReference type="InterPro" id="IPR001516">
    <property type="entry name" value="Proton_antipo_N"/>
</dbReference>
<dbReference type="InterPro" id="IPR018393">
    <property type="entry name" value="NADHpl_OxRdtase_5_subgr"/>
</dbReference>
<evidence type="ECO:0000313" key="10">
    <source>
        <dbReference type="Proteomes" id="UP001162734"/>
    </source>
</evidence>
<dbReference type="InterPro" id="IPR003945">
    <property type="entry name" value="NU5C-like"/>
</dbReference>
<feature type="transmembrane region" description="Helical" evidence="6">
    <location>
        <begin position="274"/>
        <end position="292"/>
    </location>
</feature>
<evidence type="ECO:0000256" key="4">
    <source>
        <dbReference type="ARBA" id="ARBA00023136"/>
    </source>
</evidence>
<feature type="transmembrane region" description="Helical" evidence="6">
    <location>
        <begin position="364"/>
        <end position="381"/>
    </location>
</feature>
<feature type="transmembrane region" description="Helical" evidence="6">
    <location>
        <begin position="6"/>
        <end position="28"/>
    </location>
</feature>
<evidence type="ECO:0000259" key="8">
    <source>
        <dbReference type="Pfam" id="PF00662"/>
    </source>
</evidence>
<sequence>MDNPTVVQSGLWLLILLPLAGALVNGLVGRKLGKANVALIAIGAMVAAFLSALVVYAQVLSGKNVQAGGDTWFRVLGPDGRAMVSVAWGLWVDRLSGTLLLVVTGVGLLIHVYSTSYMSHEDDAGYARFFTYLNLFVAAMLTLVLGDSLVLTFVGWEGVGLCSYLLIGFWYTDEQKAYCGRKAFVTNRIGDFGFLIGLFTLLSIFGTASYGQLAAAVKGQGVHTVLAAGAFSGWTLGSALTLATLGLFVGCCGKSAQLPLYVWLPDAMAGPTPVSALIHAATMVTAGVYLVARTSFLFALAPATMATVCLVGALTAVFAAAIAFFQNDIKKVLAYSTVSQLGFMFIGVGAGVFFAGVMHLVTHAFFKACLFLGAGSVMHGMHEDTDIRNMGGLKDKMPHTRMTFLIATLAITGIVPLSGFFSKDAILAGALQSENAAFPAVGRIAYVLGTLAAAGTAFYMMRCYFLTFSGKPRTQTAAHAHESSPAMTVPLWILAILSVVALLLGLPRFELFGHWGEVFGDFMHPVFAQALGTLHGEGGEAVEHVMLWPFAVAWGVALGMGALAWAMYVGGLKEVPGRLARAFPALYRFGVDKFRVDELYDLFVVKFVRNGAWVLWKVVDRIVIEGIFVNGIPWLVARLGRFFRLGQNGDLQRYAAVIAVAAAVLLWVVLGTGAR</sequence>
<feature type="transmembrane region" description="Helical" evidence="6">
    <location>
        <begin position="35"/>
        <end position="57"/>
    </location>
</feature>
<dbReference type="Gene3D" id="1.20.5.2700">
    <property type="match status" value="1"/>
</dbReference>
<feature type="transmembrane region" description="Helical" evidence="6">
    <location>
        <begin position="486"/>
        <end position="506"/>
    </location>
</feature>
<feature type="transmembrane region" description="Helical" evidence="6">
    <location>
        <begin position="402"/>
        <end position="421"/>
    </location>
</feature>
<evidence type="ECO:0000259" key="7">
    <source>
        <dbReference type="Pfam" id="PF00361"/>
    </source>
</evidence>
<dbReference type="PANTHER" id="PTHR42829:SF2">
    <property type="entry name" value="NADH-UBIQUINONE OXIDOREDUCTASE CHAIN 5"/>
    <property type="match status" value="1"/>
</dbReference>
<feature type="transmembrane region" description="Helical" evidence="6">
    <location>
        <begin position="546"/>
        <end position="568"/>
    </location>
</feature>
<feature type="transmembrane region" description="Helical" evidence="6">
    <location>
        <begin position="231"/>
        <end position="253"/>
    </location>
</feature>
<accession>A0ABN6NAC2</accession>